<dbReference type="EMBL" id="BK015866">
    <property type="protein sequence ID" value="DAD70482.1"/>
    <property type="molecule type" value="Genomic_DNA"/>
</dbReference>
<protein>
    <submittedName>
        <fullName evidence="1">Uncharacterized protein</fullName>
    </submittedName>
</protein>
<name>A0A8S5LKM8_9CAUD</name>
<reference evidence="1" key="1">
    <citation type="journal article" date="2021" name="Proc. Natl. Acad. Sci. U.S.A.">
        <title>A Catalog of Tens of Thousands of Viruses from Human Metagenomes Reveals Hidden Associations with Chronic Diseases.</title>
        <authorList>
            <person name="Tisza M.J."/>
            <person name="Buck C.B."/>
        </authorList>
    </citation>
    <scope>NUCLEOTIDE SEQUENCE</scope>
    <source>
        <strain evidence="1">CtXbO14</strain>
    </source>
</reference>
<sequence>MSFITLQNYNIISYSQTGNDIKLPHYILLTIL</sequence>
<evidence type="ECO:0000313" key="1">
    <source>
        <dbReference type="EMBL" id="DAD70482.1"/>
    </source>
</evidence>
<organism evidence="1">
    <name type="scientific">Siphoviridae sp. ctXbO14</name>
    <dbReference type="NCBI Taxonomy" id="2827579"/>
    <lineage>
        <taxon>Viruses</taxon>
        <taxon>Duplodnaviria</taxon>
        <taxon>Heunggongvirae</taxon>
        <taxon>Uroviricota</taxon>
        <taxon>Caudoviricetes</taxon>
    </lineage>
</organism>
<proteinExistence type="predicted"/>
<accession>A0A8S5LKM8</accession>